<keyword evidence="5" id="KW-1185">Reference proteome</keyword>
<dbReference type="InterPro" id="IPR045339">
    <property type="entry name" value="DUF6534"/>
</dbReference>
<feature type="transmembrane region" description="Helical" evidence="2">
    <location>
        <begin position="54"/>
        <end position="75"/>
    </location>
</feature>
<dbReference type="Pfam" id="PF20152">
    <property type="entry name" value="DUF6534"/>
    <property type="match status" value="1"/>
</dbReference>
<feature type="transmembrane region" description="Helical" evidence="2">
    <location>
        <begin position="20"/>
        <end position="42"/>
    </location>
</feature>
<sequence>MAVPATLDFRGPLDSTFGALFIGLVVSAILHGICLLQAFTYFQKYKHDAWYVRYAVITVVSFDAIHLLLVSIGVYHNLIKNFHQPERLEKLTWPLLIEVIFPGVNGAIVQIFYTFRIWRLSNGNYLLCGIISFLILCEVGAGTTWVAISMTMKTYRELLQLDPVGITMDCLSTSIDILICLSLCILLNNSRTGFKRSGSVINQLIVYVVGTGLITTLSAIAALICLLASPQTLIYAFFYFCMGKLYVNSFLATLNARTSIASQMDEIEMNSSSDIITPRGTIGTIPSRSNNINIHIETTKEAVLSSSGGDKMPTRALDSCPLDSKEDLVEQKKSRF</sequence>
<dbReference type="PANTHER" id="PTHR40465:SF1">
    <property type="entry name" value="DUF6534 DOMAIN-CONTAINING PROTEIN"/>
    <property type="match status" value="1"/>
</dbReference>
<feature type="region of interest" description="Disordered" evidence="1">
    <location>
        <begin position="305"/>
        <end position="336"/>
    </location>
</feature>
<feature type="transmembrane region" description="Helical" evidence="2">
    <location>
        <begin position="95"/>
        <end position="113"/>
    </location>
</feature>
<evidence type="ECO:0000313" key="5">
    <source>
        <dbReference type="Proteomes" id="UP000807306"/>
    </source>
</evidence>
<accession>A0A9P6EA40</accession>
<dbReference type="AlphaFoldDB" id="A0A9P6EA40"/>
<keyword evidence="2" id="KW-0472">Membrane</keyword>
<evidence type="ECO:0000313" key="4">
    <source>
        <dbReference type="EMBL" id="KAF9525563.1"/>
    </source>
</evidence>
<dbReference type="OrthoDB" id="2535105at2759"/>
<keyword evidence="2" id="KW-0812">Transmembrane</keyword>
<proteinExistence type="predicted"/>
<dbReference type="Proteomes" id="UP000807306">
    <property type="component" value="Unassembled WGS sequence"/>
</dbReference>
<name>A0A9P6EA40_9AGAR</name>
<evidence type="ECO:0000259" key="3">
    <source>
        <dbReference type="Pfam" id="PF20152"/>
    </source>
</evidence>
<organism evidence="4 5">
    <name type="scientific">Crepidotus variabilis</name>
    <dbReference type="NCBI Taxonomy" id="179855"/>
    <lineage>
        <taxon>Eukaryota</taxon>
        <taxon>Fungi</taxon>
        <taxon>Dikarya</taxon>
        <taxon>Basidiomycota</taxon>
        <taxon>Agaricomycotina</taxon>
        <taxon>Agaricomycetes</taxon>
        <taxon>Agaricomycetidae</taxon>
        <taxon>Agaricales</taxon>
        <taxon>Agaricineae</taxon>
        <taxon>Crepidotaceae</taxon>
        <taxon>Crepidotus</taxon>
    </lineage>
</organism>
<feature type="transmembrane region" description="Helical" evidence="2">
    <location>
        <begin position="125"/>
        <end position="146"/>
    </location>
</feature>
<gene>
    <name evidence="4" type="ORF">CPB83DRAFT_859212</name>
</gene>
<feature type="compositionally biased region" description="Basic and acidic residues" evidence="1">
    <location>
        <begin position="323"/>
        <end position="336"/>
    </location>
</feature>
<comment type="caution">
    <text evidence="4">The sequence shown here is derived from an EMBL/GenBank/DDBJ whole genome shotgun (WGS) entry which is preliminary data.</text>
</comment>
<evidence type="ECO:0000256" key="2">
    <source>
        <dbReference type="SAM" id="Phobius"/>
    </source>
</evidence>
<evidence type="ECO:0000256" key="1">
    <source>
        <dbReference type="SAM" id="MobiDB-lite"/>
    </source>
</evidence>
<keyword evidence="2" id="KW-1133">Transmembrane helix</keyword>
<dbReference type="PANTHER" id="PTHR40465">
    <property type="entry name" value="CHROMOSOME 1, WHOLE GENOME SHOTGUN SEQUENCE"/>
    <property type="match status" value="1"/>
</dbReference>
<feature type="transmembrane region" description="Helical" evidence="2">
    <location>
        <begin position="166"/>
        <end position="188"/>
    </location>
</feature>
<feature type="domain" description="DUF6534" evidence="3">
    <location>
        <begin position="173"/>
        <end position="258"/>
    </location>
</feature>
<feature type="transmembrane region" description="Helical" evidence="2">
    <location>
        <begin position="200"/>
        <end position="229"/>
    </location>
</feature>
<dbReference type="EMBL" id="MU157882">
    <property type="protein sequence ID" value="KAF9525563.1"/>
    <property type="molecule type" value="Genomic_DNA"/>
</dbReference>
<feature type="transmembrane region" description="Helical" evidence="2">
    <location>
        <begin position="235"/>
        <end position="254"/>
    </location>
</feature>
<reference evidence="4" key="1">
    <citation type="submission" date="2020-11" db="EMBL/GenBank/DDBJ databases">
        <authorList>
            <consortium name="DOE Joint Genome Institute"/>
            <person name="Ahrendt S."/>
            <person name="Riley R."/>
            <person name="Andreopoulos W."/>
            <person name="Labutti K."/>
            <person name="Pangilinan J."/>
            <person name="Ruiz-Duenas F.J."/>
            <person name="Barrasa J.M."/>
            <person name="Sanchez-Garcia M."/>
            <person name="Camarero S."/>
            <person name="Miyauchi S."/>
            <person name="Serrano A."/>
            <person name="Linde D."/>
            <person name="Babiker R."/>
            <person name="Drula E."/>
            <person name="Ayuso-Fernandez I."/>
            <person name="Pacheco R."/>
            <person name="Padilla G."/>
            <person name="Ferreira P."/>
            <person name="Barriuso J."/>
            <person name="Kellner H."/>
            <person name="Castanera R."/>
            <person name="Alfaro M."/>
            <person name="Ramirez L."/>
            <person name="Pisabarro A.G."/>
            <person name="Kuo A."/>
            <person name="Tritt A."/>
            <person name="Lipzen A."/>
            <person name="He G."/>
            <person name="Yan M."/>
            <person name="Ng V."/>
            <person name="Cullen D."/>
            <person name="Martin F."/>
            <person name="Rosso M.-N."/>
            <person name="Henrissat B."/>
            <person name="Hibbett D."/>
            <person name="Martinez A.T."/>
            <person name="Grigoriev I.V."/>
        </authorList>
    </citation>
    <scope>NUCLEOTIDE SEQUENCE</scope>
    <source>
        <strain evidence="4">CBS 506.95</strain>
    </source>
</reference>
<protein>
    <recommendedName>
        <fullName evidence="3">DUF6534 domain-containing protein</fullName>
    </recommendedName>
</protein>